<dbReference type="SUPFAM" id="SSF55486">
    <property type="entry name" value="Metalloproteases ('zincins'), catalytic domain"/>
    <property type="match status" value="1"/>
</dbReference>
<dbReference type="PROSITE" id="PS50106">
    <property type="entry name" value="PDZ"/>
    <property type="match status" value="1"/>
</dbReference>
<evidence type="ECO:0000259" key="1">
    <source>
        <dbReference type="PROSITE" id="PS50106"/>
    </source>
</evidence>
<comment type="caution">
    <text evidence="2">The sequence shown here is derived from an EMBL/GenBank/DDBJ whole genome shotgun (WGS) entry which is preliminary data.</text>
</comment>
<dbReference type="SMART" id="SM00228">
    <property type="entry name" value="PDZ"/>
    <property type="match status" value="1"/>
</dbReference>
<dbReference type="PIRSF" id="PIRSF016493">
    <property type="entry name" value="Glycyl_aminpptds"/>
    <property type="match status" value="1"/>
</dbReference>
<dbReference type="RefSeq" id="WP_248477914.1">
    <property type="nucleotide sequence ID" value="NZ_JALPRF010000002.1"/>
</dbReference>
<feature type="domain" description="PDZ" evidence="1">
    <location>
        <begin position="494"/>
        <end position="562"/>
    </location>
</feature>
<dbReference type="EMBL" id="JALPRF010000002">
    <property type="protein sequence ID" value="MCK8493350.1"/>
    <property type="molecule type" value="Genomic_DNA"/>
</dbReference>
<dbReference type="InterPro" id="IPR024191">
    <property type="entry name" value="Peptidase_M61"/>
</dbReference>
<gene>
    <name evidence="2" type="ORF">M0L20_15895</name>
</gene>
<evidence type="ECO:0000313" key="3">
    <source>
        <dbReference type="Proteomes" id="UP001202180"/>
    </source>
</evidence>
<dbReference type="InterPro" id="IPR007963">
    <property type="entry name" value="Peptidase_M61_catalytic"/>
</dbReference>
<dbReference type="InterPro" id="IPR040756">
    <property type="entry name" value="Peptidase_M61_N"/>
</dbReference>
<dbReference type="InterPro" id="IPR027268">
    <property type="entry name" value="Peptidase_M4/M1_CTD_sf"/>
</dbReference>
<dbReference type="Pfam" id="PF17899">
    <property type="entry name" value="Peptidase_M61_N"/>
    <property type="match status" value="1"/>
</dbReference>
<sequence>MLDRTVKNAFTSTYRVYMLAITFLTSFQYGVGQTKPAAMAFEVTMAKPTDHLYHVVFTYPNADQETIDFKMPVWTPGYYQLMNYASSVANMQVTDAAGKPLQWEKTANSTWRVRANKTPSVTLSYDVKATRDFVAGNYLDDNKGYISPAGVFMYVPNQLQQPVTVTLHPYSAWKPLVATGLDSIPGKPNTFTATNFDVLYDSPMLMGNLEQLPSFTVAGIPHYFVGYNIGNFDRNQFVADLKKIVQAGSEIIGDIPYKHYTFIAIGPGGGGIEHLNSTAISFDGSGLNTSQGKLRLYLFLAHEYFHHYNVKRIRPAALGPFDYDQENRTNMLWVSEGFTVYYEYLMLRRAGLMSEEELLNALRSNMASYENKPGHRFQSATQASYETWSDGPFGRTGDDAYKTISYYEKGPVLGMLLDFKIRHETDNKKSLDDVMRMLYQTYYQKEKRGFTDEEFRTICEKTAGKPLDEIFDYASTVKPLDYPKYLAYAGLSVDTTLREAPGGWLGLNLRPKSDSLLVSSVDWESPAWKAGIRSGAVLLMLNNQPATLAAVKAIPVDQSVKLRIVQGGQTDEKTLRVGQKFERTFQLSRLPNPNKQQQAILNDWLKER</sequence>
<organism evidence="2 3">
    <name type="scientific">Spirosoma liriopis</name>
    <dbReference type="NCBI Taxonomy" id="2937440"/>
    <lineage>
        <taxon>Bacteria</taxon>
        <taxon>Pseudomonadati</taxon>
        <taxon>Bacteroidota</taxon>
        <taxon>Cytophagia</taxon>
        <taxon>Cytophagales</taxon>
        <taxon>Cytophagaceae</taxon>
        <taxon>Spirosoma</taxon>
    </lineage>
</organism>
<dbReference type="Gene3D" id="2.30.42.10">
    <property type="match status" value="1"/>
</dbReference>
<reference evidence="2 3" key="1">
    <citation type="submission" date="2022-04" db="EMBL/GenBank/DDBJ databases">
        <title>Spirosoma sp. strain RP8 genome sequencing and assembly.</title>
        <authorList>
            <person name="Jung Y."/>
        </authorList>
    </citation>
    <scope>NUCLEOTIDE SEQUENCE [LARGE SCALE GENOMIC DNA]</scope>
    <source>
        <strain evidence="2 3">RP8</strain>
    </source>
</reference>
<keyword evidence="3" id="KW-1185">Reference proteome</keyword>
<dbReference type="InterPro" id="IPR036034">
    <property type="entry name" value="PDZ_sf"/>
</dbReference>
<dbReference type="InterPro" id="IPR001478">
    <property type="entry name" value="PDZ"/>
</dbReference>
<dbReference type="Pfam" id="PF05299">
    <property type="entry name" value="Peptidase_M61"/>
    <property type="match status" value="1"/>
</dbReference>
<protein>
    <submittedName>
        <fullName evidence="2">M61 family peptidase</fullName>
    </submittedName>
</protein>
<dbReference type="Proteomes" id="UP001202180">
    <property type="component" value="Unassembled WGS sequence"/>
</dbReference>
<dbReference type="Gene3D" id="2.60.40.3650">
    <property type="match status" value="1"/>
</dbReference>
<accession>A0ABT0HMF2</accession>
<name>A0ABT0HMF2_9BACT</name>
<proteinExistence type="predicted"/>
<dbReference type="SUPFAM" id="SSF50156">
    <property type="entry name" value="PDZ domain-like"/>
    <property type="match status" value="1"/>
</dbReference>
<dbReference type="Gene3D" id="1.10.390.10">
    <property type="entry name" value="Neutral Protease Domain 2"/>
    <property type="match status" value="1"/>
</dbReference>
<evidence type="ECO:0000313" key="2">
    <source>
        <dbReference type="EMBL" id="MCK8493350.1"/>
    </source>
</evidence>